<proteinExistence type="predicted"/>
<dbReference type="GO" id="GO:0005886">
    <property type="term" value="C:plasma membrane"/>
    <property type="evidence" value="ECO:0007669"/>
    <property type="project" value="TreeGrafter"/>
</dbReference>
<dbReference type="EMBL" id="JACHHO010000002">
    <property type="protein sequence ID" value="MBB5204314.1"/>
    <property type="molecule type" value="Genomic_DNA"/>
</dbReference>
<dbReference type="SUPFAM" id="SSF55073">
    <property type="entry name" value="Nucleotide cyclase"/>
    <property type="match status" value="1"/>
</dbReference>
<dbReference type="RefSeq" id="WP_138855996.1">
    <property type="nucleotide sequence ID" value="NZ_CP040709.1"/>
</dbReference>
<dbReference type="NCBIfam" id="TIGR00254">
    <property type="entry name" value="GGDEF"/>
    <property type="match status" value="1"/>
</dbReference>
<dbReference type="Proteomes" id="UP000554837">
    <property type="component" value="Unassembled WGS sequence"/>
</dbReference>
<dbReference type="GO" id="GO:0052621">
    <property type="term" value="F:diguanylate cyclase activity"/>
    <property type="evidence" value="ECO:0007669"/>
    <property type="project" value="UniProtKB-EC"/>
</dbReference>
<organism evidence="4 5">
    <name type="scientific">Inhella inkyongensis</name>
    <dbReference type="NCBI Taxonomy" id="392593"/>
    <lineage>
        <taxon>Bacteria</taxon>
        <taxon>Pseudomonadati</taxon>
        <taxon>Pseudomonadota</taxon>
        <taxon>Betaproteobacteria</taxon>
        <taxon>Burkholderiales</taxon>
        <taxon>Sphaerotilaceae</taxon>
        <taxon>Inhella</taxon>
    </lineage>
</organism>
<feature type="domain" description="GGDEF" evidence="3">
    <location>
        <begin position="417"/>
        <end position="552"/>
    </location>
</feature>
<dbReference type="InterPro" id="IPR029787">
    <property type="entry name" value="Nucleotide_cyclase"/>
</dbReference>
<dbReference type="OrthoDB" id="23692at2"/>
<dbReference type="InterPro" id="IPR000160">
    <property type="entry name" value="GGDEF_dom"/>
</dbReference>
<dbReference type="GO" id="GO:1902201">
    <property type="term" value="P:negative regulation of bacterial-type flagellum-dependent cell motility"/>
    <property type="evidence" value="ECO:0007669"/>
    <property type="project" value="TreeGrafter"/>
</dbReference>
<dbReference type="InterPro" id="IPR043128">
    <property type="entry name" value="Rev_trsase/Diguanyl_cyclase"/>
</dbReference>
<dbReference type="InterPro" id="IPR011990">
    <property type="entry name" value="TPR-like_helical_dom_sf"/>
</dbReference>
<name>A0A840S696_9BURK</name>
<feature type="region of interest" description="Disordered" evidence="2">
    <location>
        <begin position="354"/>
        <end position="373"/>
    </location>
</feature>
<protein>
    <recommendedName>
        <fullName evidence="1">diguanylate cyclase</fullName>
        <ecNumber evidence="1">2.7.7.65</ecNumber>
    </recommendedName>
</protein>
<comment type="caution">
    <text evidence="4">The sequence shown here is derived from an EMBL/GenBank/DDBJ whole genome shotgun (WGS) entry which is preliminary data.</text>
</comment>
<dbReference type="SMART" id="SM00267">
    <property type="entry name" value="GGDEF"/>
    <property type="match status" value="1"/>
</dbReference>
<dbReference type="GO" id="GO:0043709">
    <property type="term" value="P:cell adhesion involved in single-species biofilm formation"/>
    <property type="evidence" value="ECO:0007669"/>
    <property type="project" value="TreeGrafter"/>
</dbReference>
<dbReference type="Pfam" id="PF00990">
    <property type="entry name" value="GGDEF"/>
    <property type="match status" value="1"/>
</dbReference>
<dbReference type="Gene3D" id="1.25.40.10">
    <property type="entry name" value="Tetratricopeptide repeat domain"/>
    <property type="match status" value="1"/>
</dbReference>
<dbReference type="InterPro" id="IPR019734">
    <property type="entry name" value="TPR_rpt"/>
</dbReference>
<dbReference type="FunFam" id="3.30.70.270:FF:000001">
    <property type="entry name" value="Diguanylate cyclase domain protein"/>
    <property type="match status" value="1"/>
</dbReference>
<evidence type="ECO:0000313" key="4">
    <source>
        <dbReference type="EMBL" id="MBB5204314.1"/>
    </source>
</evidence>
<evidence type="ECO:0000256" key="2">
    <source>
        <dbReference type="SAM" id="MobiDB-lite"/>
    </source>
</evidence>
<dbReference type="PANTHER" id="PTHR45138">
    <property type="entry name" value="REGULATORY COMPONENTS OF SENSORY TRANSDUCTION SYSTEM"/>
    <property type="match status" value="1"/>
</dbReference>
<keyword evidence="5" id="KW-1185">Reference proteome</keyword>
<dbReference type="EC" id="2.7.7.65" evidence="1"/>
<gene>
    <name evidence="4" type="ORF">HNQ51_001628</name>
</gene>
<sequence>MNLDAALSQAQELLDQGEHAQALLQLEPLLAHTQEAQARAPLLMLLTRANQREGRATEAVRHASEAVRLLERLGEREPLCDAHTQLALAYAHLGLGREALEAALSALSLARALGDAAREGWALARVGNAYGAMDNPAQARETTQQAREIAQTLGLAELDFACLNNQAYYTLDECEQAAVEGQAEDLIVSQAMAQLLAEQALATAQTQGNVFKQATALSNLIEALLVGQDWARAQPLIEHLDSQAQEHHFLNLQRFTLFYRARLAQGLGQTQEAIGILQALLQPSAEPIRPRLRRLGLRLLYELQKQSGQPAAALGSLEQWVQHERQTARQVQRVQTQILLIQREIDQAVARAEHAHADAQRERERSQALEQEQRALRQQLARTDRAAREDVLTRLSNRRHAEQALDVLWERAQIGQLPLAIALLDLDHFKRVNDERGHAVGDAVLRELSELLRLRLRSADLLARWGGEEFLVALLGPQATAAQAVFERLRNAVEHHPWGVRFPGLQQTLSAGVALRGLGQSAPCQNVRALVQCADAALYQAKDAGRNRVCVA</sequence>
<dbReference type="Gene3D" id="3.30.70.270">
    <property type="match status" value="1"/>
</dbReference>
<evidence type="ECO:0000256" key="1">
    <source>
        <dbReference type="ARBA" id="ARBA00012528"/>
    </source>
</evidence>
<dbReference type="InterPro" id="IPR050469">
    <property type="entry name" value="Diguanylate_Cyclase"/>
</dbReference>
<dbReference type="CDD" id="cd01949">
    <property type="entry name" value="GGDEF"/>
    <property type="match status" value="1"/>
</dbReference>
<dbReference type="PANTHER" id="PTHR45138:SF24">
    <property type="entry name" value="DIGUANYLATE CYCLASE DGCC-RELATED"/>
    <property type="match status" value="1"/>
</dbReference>
<dbReference type="SMART" id="SM00028">
    <property type="entry name" value="TPR"/>
    <property type="match status" value="2"/>
</dbReference>
<dbReference type="AlphaFoldDB" id="A0A840S696"/>
<evidence type="ECO:0000259" key="3">
    <source>
        <dbReference type="PROSITE" id="PS50887"/>
    </source>
</evidence>
<accession>A0A840S696</accession>
<reference evidence="4 5" key="1">
    <citation type="submission" date="2020-08" db="EMBL/GenBank/DDBJ databases">
        <title>Genomic Encyclopedia of Type Strains, Phase IV (KMG-IV): sequencing the most valuable type-strain genomes for metagenomic binning, comparative biology and taxonomic classification.</title>
        <authorList>
            <person name="Goeker M."/>
        </authorList>
    </citation>
    <scope>NUCLEOTIDE SEQUENCE [LARGE SCALE GENOMIC DNA]</scope>
    <source>
        <strain evidence="4 5">DSM 23958</strain>
    </source>
</reference>
<evidence type="ECO:0000313" key="5">
    <source>
        <dbReference type="Proteomes" id="UP000554837"/>
    </source>
</evidence>
<dbReference type="SUPFAM" id="SSF48452">
    <property type="entry name" value="TPR-like"/>
    <property type="match status" value="2"/>
</dbReference>
<dbReference type="PROSITE" id="PS50887">
    <property type="entry name" value="GGDEF"/>
    <property type="match status" value="1"/>
</dbReference>